<evidence type="ECO:0008006" key="4">
    <source>
        <dbReference type="Google" id="ProtNLM"/>
    </source>
</evidence>
<evidence type="ECO:0000313" key="1">
    <source>
        <dbReference type="EMBL" id="CAK9892177.1"/>
    </source>
</evidence>
<organism evidence="2">
    <name type="scientific">Pseudomonas fluorescens</name>
    <dbReference type="NCBI Taxonomy" id="294"/>
    <lineage>
        <taxon>Bacteria</taxon>
        <taxon>Pseudomonadati</taxon>
        <taxon>Pseudomonadota</taxon>
        <taxon>Gammaproteobacteria</taxon>
        <taxon>Pseudomonadales</taxon>
        <taxon>Pseudomonadaceae</taxon>
        <taxon>Pseudomonas</taxon>
    </lineage>
</organism>
<reference evidence="2" key="1">
    <citation type="submission" date="2019-09" db="EMBL/GenBank/DDBJ databases">
        <authorList>
            <person name="Chandra G."/>
            <person name="Truman W A."/>
        </authorList>
    </citation>
    <scope>NUCLEOTIDE SEQUENCE [LARGE SCALE GENOMIC DNA]</scope>
    <source>
        <strain evidence="2">PS652</strain>
    </source>
</reference>
<accession>A0A5E6TN58</accession>
<sequence>MTNEEALQQINHLVGTRYVPAAKAYISELTGRARVVGAREFSTREYDSSRIHVIANDDGVIQSFHFS</sequence>
<dbReference type="EMBL" id="OZ024668">
    <property type="protein sequence ID" value="CAK9892177.1"/>
    <property type="molecule type" value="Genomic_DNA"/>
</dbReference>
<name>A0A5E6TN58_PSEFL</name>
<dbReference type="RefSeq" id="WP_038998037.1">
    <property type="nucleotide sequence ID" value="NZ_OZ024668.1"/>
</dbReference>
<dbReference type="AlphaFoldDB" id="A0A5E6TN58"/>
<evidence type="ECO:0000313" key="2">
    <source>
        <dbReference type="EMBL" id="VVM93717.1"/>
    </source>
</evidence>
<evidence type="ECO:0000313" key="3">
    <source>
        <dbReference type="Proteomes" id="UP000326595"/>
    </source>
</evidence>
<reference evidence="1 3" key="2">
    <citation type="submission" date="2024-03" db="EMBL/GenBank/DDBJ databases">
        <authorList>
            <person name="Alaster D. Moffat"/>
            <person name="Govind Chandra"/>
            <person name="Andrew W. Truman"/>
        </authorList>
    </citation>
    <scope>NUCLEOTIDE SEQUENCE [LARGE SCALE GENOMIC DNA]</scope>
    <source>
        <strain evidence="1">PS652</strain>
    </source>
</reference>
<proteinExistence type="predicted"/>
<dbReference type="Proteomes" id="UP000326595">
    <property type="component" value="Chromosome"/>
</dbReference>
<dbReference type="EMBL" id="CABVHG010000016">
    <property type="protein sequence ID" value="VVM93717.1"/>
    <property type="molecule type" value="Genomic_DNA"/>
</dbReference>
<dbReference type="Gene3D" id="3.30.10.10">
    <property type="entry name" value="Trypsin Inhibitor V, subunit A"/>
    <property type="match status" value="1"/>
</dbReference>
<gene>
    <name evidence="2" type="ORF">PS652_02925</name>
    <name evidence="1" type="ORF">PS652_05042</name>
</gene>
<protein>
    <recommendedName>
        <fullName evidence="4">Peptidase inhibitor I78 family protein</fullName>
    </recommendedName>
</protein>